<dbReference type="PROSITE" id="PS00194">
    <property type="entry name" value="THIOREDOXIN_1"/>
    <property type="match status" value="1"/>
</dbReference>
<reference evidence="7" key="1">
    <citation type="submission" date="2009-08" db="EMBL/GenBank/DDBJ databases">
        <title>The complete genome of Chitinophaga pinensis DSM 2588.</title>
        <authorList>
            <consortium name="US DOE Joint Genome Institute (JGI-PGF)"/>
            <person name="Lucas S."/>
            <person name="Copeland A."/>
            <person name="Lapidus A."/>
            <person name="Glavina del Rio T."/>
            <person name="Dalin E."/>
            <person name="Tice H."/>
            <person name="Bruce D."/>
            <person name="Goodwin L."/>
            <person name="Pitluck S."/>
            <person name="Kyrpides N."/>
            <person name="Mavromatis K."/>
            <person name="Ivanova N."/>
            <person name="Mikhailova N."/>
            <person name="Sims D."/>
            <person name="Meinche L."/>
            <person name="Brettin T."/>
            <person name="Detter J.C."/>
            <person name="Han C."/>
            <person name="Larimer F."/>
            <person name="Land M."/>
            <person name="Hauser L."/>
            <person name="Markowitz V."/>
            <person name="Cheng J.-F."/>
            <person name="Hugenholtz P."/>
            <person name="Woyke T."/>
            <person name="Wu D."/>
            <person name="Spring S."/>
            <person name="Klenk H.-P."/>
            <person name="Eisen J.A."/>
        </authorList>
    </citation>
    <scope>NUCLEOTIDE SEQUENCE [LARGE SCALE GENOMIC DNA]</scope>
    <source>
        <strain evidence="7">ATCC 43595 / DSM 2588 / LMG 13176 / NBRC 15968 / NCIMB 11800 / UQM 2034</strain>
    </source>
</reference>
<feature type="domain" description="Thioredoxin" evidence="5">
    <location>
        <begin position="238"/>
        <end position="376"/>
    </location>
</feature>
<dbReference type="PANTHER" id="PTHR42852">
    <property type="entry name" value="THIOL:DISULFIDE INTERCHANGE PROTEIN DSBE"/>
    <property type="match status" value="1"/>
</dbReference>
<evidence type="ECO:0000256" key="1">
    <source>
        <dbReference type="ARBA" id="ARBA00004196"/>
    </source>
</evidence>
<dbReference type="GO" id="GO:0017004">
    <property type="term" value="P:cytochrome complex assembly"/>
    <property type="evidence" value="ECO:0007669"/>
    <property type="project" value="UniProtKB-KW"/>
</dbReference>
<dbReference type="Gene3D" id="3.40.30.10">
    <property type="entry name" value="Glutaredoxin"/>
    <property type="match status" value="1"/>
</dbReference>
<dbReference type="GO" id="GO:0030313">
    <property type="term" value="C:cell envelope"/>
    <property type="evidence" value="ECO:0007669"/>
    <property type="project" value="UniProtKB-SubCell"/>
</dbReference>
<reference evidence="6 7" key="2">
    <citation type="journal article" date="2010" name="Stand. Genomic Sci.">
        <title>Complete genome sequence of Chitinophaga pinensis type strain (UQM 2034).</title>
        <authorList>
            <person name="Glavina Del Rio T."/>
            <person name="Abt B."/>
            <person name="Spring S."/>
            <person name="Lapidus A."/>
            <person name="Nolan M."/>
            <person name="Tice H."/>
            <person name="Copeland A."/>
            <person name="Cheng J.F."/>
            <person name="Chen F."/>
            <person name="Bruce D."/>
            <person name="Goodwin L."/>
            <person name="Pitluck S."/>
            <person name="Ivanova N."/>
            <person name="Mavromatis K."/>
            <person name="Mikhailova N."/>
            <person name="Pati A."/>
            <person name="Chen A."/>
            <person name="Palaniappan K."/>
            <person name="Land M."/>
            <person name="Hauser L."/>
            <person name="Chang Y.J."/>
            <person name="Jeffries C.D."/>
            <person name="Chain P."/>
            <person name="Saunders E."/>
            <person name="Detter J.C."/>
            <person name="Brettin T."/>
            <person name="Rohde M."/>
            <person name="Goker M."/>
            <person name="Bristow J."/>
            <person name="Eisen J.A."/>
            <person name="Markowitz V."/>
            <person name="Hugenholtz P."/>
            <person name="Kyrpides N.C."/>
            <person name="Klenk H.P."/>
            <person name="Lucas S."/>
        </authorList>
    </citation>
    <scope>NUCLEOTIDE SEQUENCE [LARGE SCALE GENOMIC DNA]</scope>
    <source>
        <strain evidence="7">ATCC 43595 / DSM 2588 / LMG 13176 / NBRC 15968 / NCIMB 11800 / UQM 2034</strain>
    </source>
</reference>
<keyword evidence="2" id="KW-0201">Cytochrome c-type biogenesis</keyword>
<protein>
    <submittedName>
        <fullName evidence="6">Alkyl hydroperoxide reductase/ Thiol specific antioxidant/ Mal allergen</fullName>
    </submittedName>
</protein>
<dbReference type="CDD" id="cd02966">
    <property type="entry name" value="TlpA_like_family"/>
    <property type="match status" value="1"/>
</dbReference>
<dbReference type="Pfam" id="PF00578">
    <property type="entry name" value="AhpC-TSA"/>
    <property type="match status" value="1"/>
</dbReference>
<keyword evidence="4" id="KW-0676">Redox-active center</keyword>
<evidence type="ECO:0000256" key="3">
    <source>
        <dbReference type="ARBA" id="ARBA00023157"/>
    </source>
</evidence>
<dbReference type="InterPro" id="IPR025380">
    <property type="entry name" value="DUF4369"/>
</dbReference>
<name>A0A979G484_CHIPD</name>
<dbReference type="InterPro" id="IPR013766">
    <property type="entry name" value="Thioredoxin_domain"/>
</dbReference>
<comment type="subcellular location">
    <subcellularLocation>
        <location evidence="1">Cell envelope</location>
    </subcellularLocation>
</comment>
<dbReference type="GO" id="GO:0016491">
    <property type="term" value="F:oxidoreductase activity"/>
    <property type="evidence" value="ECO:0007669"/>
    <property type="project" value="InterPro"/>
</dbReference>
<proteinExistence type="predicted"/>
<evidence type="ECO:0000256" key="2">
    <source>
        <dbReference type="ARBA" id="ARBA00022748"/>
    </source>
</evidence>
<organism evidence="6 7">
    <name type="scientific">Chitinophaga pinensis (strain ATCC 43595 / DSM 2588 / LMG 13176 / NBRC 15968 / NCIMB 11800 / UQM 2034)</name>
    <dbReference type="NCBI Taxonomy" id="485918"/>
    <lineage>
        <taxon>Bacteria</taxon>
        <taxon>Pseudomonadati</taxon>
        <taxon>Bacteroidota</taxon>
        <taxon>Chitinophagia</taxon>
        <taxon>Chitinophagales</taxon>
        <taxon>Chitinophagaceae</taxon>
        <taxon>Chitinophaga</taxon>
    </lineage>
</organism>
<dbReference type="InterPro" id="IPR050553">
    <property type="entry name" value="Thioredoxin_ResA/DsbE_sf"/>
</dbReference>
<sequence length="376" mass="41481">MLNVKPFSLLIFSIAICCLPLTVLAQKGYTITGKVGQLKVPAKAMLLTVQNGAFRNQDSAIIKNGVFQFKGKVEEPKQAIVSIIRDGAKGAEASNDYISFFLENSKITLKGTDSIRNAQIEGSIADKQNRDLEASIQPYTRLIIRLNDEFRGKPKDDAWKKASDSVTNAIAQIKLLNARFAESHPNSFMGLYVYHYNVLGSKFNPAEVEPIFQKFSPALQSSPLGIRTLEKLTASKKGQAGVKVTDFTQNDLNGTPFTLSSLRGKYVLVDFWASWCGPCRAESPNLVKAYEQLKNKNFEVVGVSLDENKGAWEAAVKKDGLPWIQVCDMKGWKNDVAVLYGVNSVPQNFLIDPNGVIIARDLRGEGLTEKLSTLIK</sequence>
<dbReference type="EMBL" id="CP001699">
    <property type="protein sequence ID" value="ACU60356.1"/>
    <property type="molecule type" value="Genomic_DNA"/>
</dbReference>
<dbReference type="AlphaFoldDB" id="A0A979G484"/>
<evidence type="ECO:0000256" key="4">
    <source>
        <dbReference type="ARBA" id="ARBA00023284"/>
    </source>
</evidence>
<dbReference type="Pfam" id="PF14289">
    <property type="entry name" value="DUF4369"/>
    <property type="match status" value="1"/>
</dbReference>
<gene>
    <name evidence="6" type="ordered locus">Cpin_2877</name>
</gene>
<dbReference type="InterPro" id="IPR017937">
    <property type="entry name" value="Thioredoxin_CS"/>
</dbReference>
<dbReference type="InterPro" id="IPR000866">
    <property type="entry name" value="AhpC/TSA"/>
</dbReference>
<dbReference type="Proteomes" id="UP000002215">
    <property type="component" value="Chromosome"/>
</dbReference>
<dbReference type="SUPFAM" id="SSF52833">
    <property type="entry name" value="Thioredoxin-like"/>
    <property type="match status" value="1"/>
</dbReference>
<dbReference type="OrthoDB" id="750178at2"/>
<dbReference type="KEGG" id="cpi:Cpin_2877"/>
<evidence type="ECO:0000313" key="6">
    <source>
        <dbReference type="EMBL" id="ACU60356.1"/>
    </source>
</evidence>
<evidence type="ECO:0000313" key="7">
    <source>
        <dbReference type="Proteomes" id="UP000002215"/>
    </source>
</evidence>
<dbReference type="GO" id="GO:0016209">
    <property type="term" value="F:antioxidant activity"/>
    <property type="evidence" value="ECO:0007669"/>
    <property type="project" value="InterPro"/>
</dbReference>
<keyword evidence="3" id="KW-1015">Disulfide bond</keyword>
<dbReference type="PROSITE" id="PS51352">
    <property type="entry name" value="THIOREDOXIN_2"/>
    <property type="match status" value="1"/>
</dbReference>
<evidence type="ECO:0000259" key="5">
    <source>
        <dbReference type="PROSITE" id="PS51352"/>
    </source>
</evidence>
<dbReference type="PANTHER" id="PTHR42852:SF6">
    <property type="entry name" value="THIOL:DISULFIDE INTERCHANGE PROTEIN DSBE"/>
    <property type="match status" value="1"/>
</dbReference>
<dbReference type="RefSeq" id="WP_012790532.1">
    <property type="nucleotide sequence ID" value="NC_013132.1"/>
</dbReference>
<accession>A0A979G484</accession>
<dbReference type="InterPro" id="IPR036249">
    <property type="entry name" value="Thioredoxin-like_sf"/>
</dbReference>